<dbReference type="Gene3D" id="3.90.226.10">
    <property type="entry name" value="2-enoyl-CoA Hydratase, Chain A, domain 1"/>
    <property type="match status" value="4"/>
</dbReference>
<dbReference type="PIRSF" id="PIRSF001217">
    <property type="entry name" value="Protease_4_SppA"/>
    <property type="match status" value="1"/>
</dbReference>
<dbReference type="GO" id="GO:0016020">
    <property type="term" value="C:membrane"/>
    <property type="evidence" value="ECO:0007669"/>
    <property type="project" value="UniProtKB-SubCell"/>
</dbReference>
<dbReference type="CDD" id="cd07018">
    <property type="entry name" value="S49_SppA_67K_type"/>
    <property type="match status" value="1"/>
</dbReference>
<name>A0A0K6GVU4_9GAMM</name>
<dbReference type="PANTHER" id="PTHR33209:SF1">
    <property type="entry name" value="PEPTIDASE S49 DOMAIN-CONTAINING PROTEIN"/>
    <property type="match status" value="1"/>
</dbReference>
<keyword evidence="8" id="KW-1133">Transmembrane helix</keyword>
<feature type="domain" description="Peptidase S49" evidence="9">
    <location>
        <begin position="392"/>
        <end position="542"/>
    </location>
</feature>
<reference evidence="11" key="1">
    <citation type="submission" date="2015-08" db="EMBL/GenBank/DDBJ databases">
        <authorList>
            <person name="Varghese N."/>
        </authorList>
    </citation>
    <scope>NUCLEOTIDE SEQUENCE [LARGE SCALE GENOMIC DNA]</scope>
    <source>
        <strain evidence="11">DSM 27808</strain>
    </source>
</reference>
<evidence type="ECO:0000256" key="5">
    <source>
        <dbReference type="ARBA" id="ARBA00022825"/>
    </source>
</evidence>
<dbReference type="GO" id="GO:0006465">
    <property type="term" value="P:signal peptide processing"/>
    <property type="evidence" value="ECO:0007669"/>
    <property type="project" value="InterPro"/>
</dbReference>
<organism evidence="10 11">
    <name type="scientific">Pseudidiomarina woesei</name>
    <dbReference type="NCBI Taxonomy" id="1381080"/>
    <lineage>
        <taxon>Bacteria</taxon>
        <taxon>Pseudomonadati</taxon>
        <taxon>Pseudomonadota</taxon>
        <taxon>Gammaproteobacteria</taxon>
        <taxon>Alteromonadales</taxon>
        <taxon>Idiomarinaceae</taxon>
        <taxon>Pseudidiomarina</taxon>
    </lineage>
</organism>
<evidence type="ECO:0000313" key="10">
    <source>
        <dbReference type="EMBL" id="CUA82867.1"/>
    </source>
</evidence>
<dbReference type="InterPro" id="IPR047217">
    <property type="entry name" value="S49_SppA_67K_type_N"/>
</dbReference>
<keyword evidence="11" id="KW-1185">Reference proteome</keyword>
<keyword evidence="5" id="KW-0720">Serine protease</keyword>
<dbReference type="InterPro" id="IPR004634">
    <property type="entry name" value="Pept_S49_pIV"/>
</dbReference>
<feature type="active site" description="Proton donor/acceptor" evidence="7">
    <location>
        <position position="202"/>
    </location>
</feature>
<protein>
    <submittedName>
        <fullName evidence="10">Signal peptide peptidase SppA, 67K type</fullName>
    </submittedName>
</protein>
<proteinExistence type="inferred from homology"/>
<keyword evidence="6 8" id="KW-0472">Membrane</keyword>
<evidence type="ECO:0000259" key="9">
    <source>
        <dbReference type="Pfam" id="PF01343"/>
    </source>
</evidence>
<keyword evidence="4" id="KW-0378">Hydrolase</keyword>
<evidence type="ECO:0000256" key="3">
    <source>
        <dbReference type="ARBA" id="ARBA00022670"/>
    </source>
</evidence>
<dbReference type="CDD" id="cd07023">
    <property type="entry name" value="S49_Sppa_N_C"/>
    <property type="match status" value="1"/>
</dbReference>
<evidence type="ECO:0000256" key="7">
    <source>
        <dbReference type="PIRSR" id="PIRSR001217-1"/>
    </source>
</evidence>
<dbReference type="InterPro" id="IPR047272">
    <property type="entry name" value="S49_SppA_C"/>
</dbReference>
<feature type="transmembrane region" description="Helical" evidence="8">
    <location>
        <begin position="21"/>
        <end position="40"/>
    </location>
</feature>
<dbReference type="Proteomes" id="UP000182598">
    <property type="component" value="Unassembled WGS sequence"/>
</dbReference>
<dbReference type="PANTHER" id="PTHR33209">
    <property type="entry name" value="PROTEASE 4"/>
    <property type="match status" value="1"/>
</dbReference>
<sequence length="617" mass="68491">MSGIASVFKKLFGLVNAIRKVIVNIVFFIVLILVIGIFAAEEEPIVVPENGVLVLELNGFLVEEETWVDPVDQFFNEALGGGGEPPEILLADLLNAIENAASDERISGIQLNLTNFMGGGFNKLKQVGLALQQFRETGKPVITYADAYGQNQYYLAAYADNLYMNPLGMMMFEGFGSYRLYFKELLEKLKVSTHVFKVGAYKSAVEPYTRNDMSEQAREANKVLYDELWQTYISDLANLRDIDARILSGDINDFNAVLAEHDNDFALLAKSSGLVDELYSREQFRQEMISLTGLDKDEKSWRKISHDDYLKSLNGEAYVEDDKKRKNIAIVVARGMIVDGSQKAGMIGGDSTAELLRQARLDDDVKAVVLRIDSPGGSGFASEIIRQEVLELQKAGKPVIASMSSVAASGGYWIAASADEIWAAPSTITGSIGVFGMFFTFENSLAEIGVYNDGYHTTNLPVLDVTKGLDENAKRVVQLSIEKFYKDFVSMVAQSREMTYEEVHAVAQGRVWTGSQALEHGLVDQLGELNDAIRAAAQYADLTEYDVKLVEPELSPRDQFMREFFGQASILLPIEPSQKLHSPIEMQLQGVWKEVKLLDKFNDPNGVYALCELCPLQ</sequence>
<keyword evidence="8" id="KW-0812">Transmembrane</keyword>
<gene>
    <name evidence="10" type="ORF">Ga0061064_0259</name>
</gene>
<accession>A0A0K6GVU4</accession>
<evidence type="ECO:0000313" key="11">
    <source>
        <dbReference type="Proteomes" id="UP000182598"/>
    </source>
</evidence>
<evidence type="ECO:0000256" key="1">
    <source>
        <dbReference type="ARBA" id="ARBA00004370"/>
    </source>
</evidence>
<feature type="domain" description="Peptidase S49" evidence="9">
    <location>
        <begin position="134"/>
        <end position="292"/>
    </location>
</feature>
<dbReference type="SUPFAM" id="SSF52096">
    <property type="entry name" value="ClpP/crotonase"/>
    <property type="match status" value="2"/>
</dbReference>
<comment type="subcellular location">
    <subcellularLocation>
        <location evidence="1">Membrane</location>
    </subcellularLocation>
</comment>
<dbReference type="InterPro" id="IPR004635">
    <property type="entry name" value="Pept_S49_SppA"/>
</dbReference>
<dbReference type="EMBL" id="CYHB01000001">
    <property type="protein sequence ID" value="CUA82867.1"/>
    <property type="molecule type" value="Genomic_DNA"/>
</dbReference>
<dbReference type="RefSeq" id="WP_072243347.1">
    <property type="nucleotide sequence ID" value="NZ_CYHB01000001.1"/>
</dbReference>
<dbReference type="NCBIfam" id="TIGR00705">
    <property type="entry name" value="SppA_67K"/>
    <property type="match status" value="1"/>
</dbReference>
<dbReference type="AlphaFoldDB" id="A0A0K6GVU4"/>
<evidence type="ECO:0000256" key="6">
    <source>
        <dbReference type="ARBA" id="ARBA00023136"/>
    </source>
</evidence>
<dbReference type="InterPro" id="IPR029045">
    <property type="entry name" value="ClpP/crotonase-like_dom_sf"/>
</dbReference>
<dbReference type="GO" id="GO:0008236">
    <property type="term" value="F:serine-type peptidase activity"/>
    <property type="evidence" value="ECO:0007669"/>
    <property type="project" value="UniProtKB-KW"/>
</dbReference>
<dbReference type="NCBIfam" id="TIGR00706">
    <property type="entry name" value="SppA_dom"/>
    <property type="match status" value="1"/>
</dbReference>
<keyword evidence="3" id="KW-0645">Protease</keyword>
<evidence type="ECO:0000256" key="4">
    <source>
        <dbReference type="ARBA" id="ARBA00022801"/>
    </source>
</evidence>
<comment type="similarity">
    <text evidence="2">Belongs to the peptidase S49 family.</text>
</comment>
<dbReference type="Pfam" id="PF01343">
    <property type="entry name" value="Peptidase_S49"/>
    <property type="match status" value="2"/>
</dbReference>
<evidence type="ECO:0000256" key="8">
    <source>
        <dbReference type="SAM" id="Phobius"/>
    </source>
</evidence>
<feature type="active site" description="Nucleophile" evidence="7">
    <location>
        <position position="409"/>
    </location>
</feature>
<evidence type="ECO:0000256" key="2">
    <source>
        <dbReference type="ARBA" id="ARBA00008683"/>
    </source>
</evidence>
<dbReference type="InterPro" id="IPR002142">
    <property type="entry name" value="Peptidase_S49"/>
</dbReference>